<evidence type="ECO:0000256" key="1">
    <source>
        <dbReference type="SAM" id="MobiDB-lite"/>
    </source>
</evidence>
<evidence type="ECO:0000259" key="2">
    <source>
        <dbReference type="Pfam" id="PF05876"/>
    </source>
</evidence>
<dbReference type="InterPro" id="IPR051220">
    <property type="entry name" value="TFA_Chaperone"/>
</dbReference>
<evidence type="ECO:0000313" key="5">
    <source>
        <dbReference type="Proteomes" id="UP000182063"/>
    </source>
</evidence>
<reference evidence="5" key="1">
    <citation type="submission" date="2016-11" db="EMBL/GenBank/DDBJ databases">
        <title>Complete Genome Sequence of alachlor-degrading Sphingomonas sp. strain JJ-A5.</title>
        <authorList>
            <person name="Lee H."/>
            <person name="Ka J.-O."/>
        </authorList>
    </citation>
    <scope>NUCLEOTIDE SEQUENCE [LARGE SCALE GENOMIC DNA]</scope>
    <source>
        <strain evidence="5">JJ-A5</strain>
    </source>
</reference>
<dbReference type="Proteomes" id="UP000182063">
    <property type="component" value="Chromosome"/>
</dbReference>
<dbReference type="OrthoDB" id="5181253at2"/>
<organism evidence="4 5">
    <name type="scientific">Tardibacter chloracetimidivorans</name>
    <dbReference type="NCBI Taxonomy" id="1921510"/>
    <lineage>
        <taxon>Bacteria</taxon>
        <taxon>Pseudomonadati</taxon>
        <taxon>Pseudomonadota</taxon>
        <taxon>Alphaproteobacteria</taxon>
        <taxon>Sphingomonadales</taxon>
        <taxon>Sphingomonadaceae</taxon>
        <taxon>Tardibacter</taxon>
    </lineage>
</organism>
<protein>
    <recommendedName>
        <fullName evidence="6">Terminase</fullName>
    </recommendedName>
</protein>
<dbReference type="PANTHER" id="PTHR34413">
    <property type="entry name" value="PROPHAGE TAIL FIBER ASSEMBLY PROTEIN HOMOLOG TFAE-RELATED-RELATED"/>
    <property type="match status" value="1"/>
</dbReference>
<feature type="domain" description="Phage terminase large subunit GpA ATPase" evidence="2">
    <location>
        <begin position="51"/>
        <end position="284"/>
    </location>
</feature>
<dbReference type="AlphaFoldDB" id="A0A1L3ZRN2"/>
<dbReference type="Pfam" id="PF20454">
    <property type="entry name" value="GpA_nuclease"/>
    <property type="match status" value="1"/>
</dbReference>
<dbReference type="GO" id="GO:0004519">
    <property type="term" value="F:endonuclease activity"/>
    <property type="evidence" value="ECO:0007669"/>
    <property type="project" value="InterPro"/>
</dbReference>
<dbReference type="PANTHER" id="PTHR34413:SF2">
    <property type="entry name" value="PROPHAGE TAIL FIBER ASSEMBLY PROTEIN HOMOLOG TFAE-RELATED"/>
    <property type="match status" value="1"/>
</dbReference>
<dbReference type="Pfam" id="PF05876">
    <property type="entry name" value="GpA_ATPase"/>
    <property type="match status" value="1"/>
</dbReference>
<proteinExistence type="predicted"/>
<dbReference type="STRING" id="1921510.BSL82_02340"/>
<dbReference type="RefSeq" id="WP_072595859.1">
    <property type="nucleotide sequence ID" value="NZ_CP018221.1"/>
</dbReference>
<evidence type="ECO:0008006" key="6">
    <source>
        <dbReference type="Google" id="ProtNLM"/>
    </source>
</evidence>
<gene>
    <name evidence="4" type="ORF">BSL82_02340</name>
</gene>
<dbReference type="InterPro" id="IPR046454">
    <property type="entry name" value="GpA_endonuclease"/>
</dbReference>
<feature type="compositionally biased region" description="Basic residues" evidence="1">
    <location>
        <begin position="650"/>
        <end position="661"/>
    </location>
</feature>
<dbReference type="InterPro" id="IPR046453">
    <property type="entry name" value="GpA_ATPase"/>
</dbReference>
<name>A0A1L3ZRN2_9SPHN</name>
<dbReference type="GO" id="GO:0016887">
    <property type="term" value="F:ATP hydrolysis activity"/>
    <property type="evidence" value="ECO:0007669"/>
    <property type="project" value="InterPro"/>
</dbReference>
<feature type="region of interest" description="Disordered" evidence="1">
    <location>
        <begin position="624"/>
        <end position="670"/>
    </location>
</feature>
<sequence>MTVHQVMVHGRALPPVPPFETGMELVARIAQMVRPPEHLTVSQWAQRHLGYDPSVMPWQVVVMDALSDPETAEVGLLGPAQQGKSEIGLSWLGWSIEHDPADLLICQPDKTMMQDFVVRRIQPMVDRTAALKERLLVDNIFLKQFRGSLLASVWPVASQFTARPIPRGWLDDYDQLPDDIDGQGSAVKLLDGRQTQFEGRDTKFVSSSPAREDGGGIEAFCAGGSDESLHPRCPSCGDRWQIDIRTDLKFEGKGSPDEAEASAHVVCGANGCILEPIERLKMIQDLANLPDAGFVAKHPEIRRRRGFSVDGLMGFTSWGKLAREWRQAQLAWESRQDESELRAFMNTRGGHNFRSQMAGARALKAEDFADRREKWRLGTVPPGAKVLVASVDNQIDRFEVAVWGYGDGLECWAIDRFAITVLEDGLTQIDPGHRAEHWLTLISQVLNRTYPLAMDGGQRVPILTMAVDTGGIDGASDNAAKMFRAAVEMGVHPNRITLIKGGNNPKGQPLPPPTYLDRKAKGQAIRTGPALFVPNVHLFKDVIAQRLRREASGPGFYHFPEDFDAVWFQELTAEERKNGKWEKIRARNETWDLAVYGYVAIYRPPYAGSRTHMRWVPQGFRVPEPREGAEPAPIDAAEESQSLRPPAAKPGKRKMPVRPRRSGGWMGRLK</sequence>
<accession>A0A1L3ZRN2</accession>
<dbReference type="EMBL" id="CP018221">
    <property type="protein sequence ID" value="API58286.1"/>
    <property type="molecule type" value="Genomic_DNA"/>
</dbReference>
<feature type="domain" description="Terminase large subunit GpA endonuclease" evidence="3">
    <location>
        <begin position="305"/>
        <end position="601"/>
    </location>
</feature>
<evidence type="ECO:0000313" key="4">
    <source>
        <dbReference type="EMBL" id="API58286.1"/>
    </source>
</evidence>
<keyword evidence="5" id="KW-1185">Reference proteome</keyword>
<dbReference type="KEGG" id="sphj:BSL82_02340"/>
<evidence type="ECO:0000259" key="3">
    <source>
        <dbReference type="Pfam" id="PF20454"/>
    </source>
</evidence>